<dbReference type="GO" id="GO:0009089">
    <property type="term" value="P:lysine biosynthetic process via diaminopimelate"/>
    <property type="evidence" value="ECO:0007669"/>
    <property type="project" value="UniProtKB-UniRule"/>
</dbReference>
<comment type="function">
    <text evidence="5">Specifically catalyzes the decarboxylation of meso-diaminopimelate (meso-DAP) to L-lysine.</text>
</comment>
<dbReference type="AlphaFoldDB" id="A0A6I4VP56"/>
<feature type="binding site" evidence="5">
    <location>
        <position position="327"/>
    </location>
    <ligand>
        <name>substrate</name>
    </ligand>
</feature>
<dbReference type="InterPro" id="IPR000183">
    <property type="entry name" value="Orn/DAP/Arg_de-COase"/>
</dbReference>
<evidence type="ECO:0000259" key="9">
    <source>
        <dbReference type="Pfam" id="PF00278"/>
    </source>
</evidence>
<dbReference type="GO" id="GO:0030170">
    <property type="term" value="F:pyridoxal phosphate binding"/>
    <property type="evidence" value="ECO:0007669"/>
    <property type="project" value="UniProtKB-UniRule"/>
</dbReference>
<reference evidence="11 12" key="1">
    <citation type="submission" date="2019-12" db="EMBL/GenBank/DDBJ databases">
        <title>Whole-genome analyses of novel actinobacteria.</title>
        <authorList>
            <person name="Sahin N."/>
            <person name="Saygin H."/>
        </authorList>
    </citation>
    <scope>NUCLEOTIDE SEQUENCE [LARGE SCALE GENOMIC DNA]</scope>
    <source>
        <strain evidence="11 12">KC615</strain>
    </source>
</reference>
<dbReference type="PANTHER" id="PTHR43727">
    <property type="entry name" value="DIAMINOPIMELATE DECARBOXYLASE"/>
    <property type="match status" value="1"/>
</dbReference>
<evidence type="ECO:0000256" key="3">
    <source>
        <dbReference type="ARBA" id="ARBA00022898"/>
    </source>
</evidence>
<protein>
    <recommendedName>
        <fullName evidence="5 6">Diaminopimelate decarboxylase</fullName>
        <shortName evidence="5">DAP decarboxylase</shortName>
        <shortName evidence="5">DAPDC</shortName>
        <ecNumber evidence="5 6">4.1.1.20</ecNumber>
    </recommendedName>
</protein>
<dbReference type="SUPFAM" id="SSF50621">
    <property type="entry name" value="Alanine racemase C-terminal domain-like"/>
    <property type="match status" value="1"/>
</dbReference>
<gene>
    <name evidence="5 11" type="primary">lysA</name>
    <name evidence="11" type="ORF">GSM42_00190</name>
</gene>
<dbReference type="PRINTS" id="PR01179">
    <property type="entry name" value="ODADCRBXLASE"/>
</dbReference>
<evidence type="ECO:0000256" key="6">
    <source>
        <dbReference type="NCBIfam" id="TIGR01048"/>
    </source>
</evidence>
<dbReference type="GO" id="GO:0008836">
    <property type="term" value="F:diaminopimelate decarboxylase activity"/>
    <property type="evidence" value="ECO:0007669"/>
    <property type="project" value="UniProtKB-UniRule"/>
</dbReference>
<dbReference type="InterPro" id="IPR022643">
    <property type="entry name" value="De-COase2_C"/>
</dbReference>
<comment type="caution">
    <text evidence="11">The sequence shown here is derived from an EMBL/GenBank/DDBJ whole genome shotgun (WGS) entry which is preliminary data.</text>
</comment>
<comment type="subunit">
    <text evidence="5">Homodimer.</text>
</comment>
<evidence type="ECO:0000256" key="2">
    <source>
        <dbReference type="ARBA" id="ARBA00022793"/>
    </source>
</evidence>
<feature type="binding site" evidence="5">
    <location>
        <position position="290"/>
    </location>
    <ligand>
        <name>substrate</name>
    </ligand>
</feature>
<dbReference type="InterPro" id="IPR002986">
    <property type="entry name" value="DAP_deCOOHase_LysA"/>
</dbReference>
<dbReference type="RefSeq" id="WP_160799245.1">
    <property type="nucleotide sequence ID" value="NZ_WUUL01000001.1"/>
</dbReference>
<dbReference type="Gene3D" id="3.20.20.10">
    <property type="entry name" value="Alanine racemase"/>
    <property type="match status" value="1"/>
</dbReference>
<feature type="active site" description="Proton donor" evidence="7">
    <location>
        <position position="358"/>
    </location>
</feature>
<dbReference type="NCBIfam" id="TIGR01048">
    <property type="entry name" value="lysA"/>
    <property type="match status" value="1"/>
</dbReference>
<feature type="binding site" evidence="5">
    <location>
        <position position="387"/>
    </location>
    <ligand>
        <name>substrate</name>
    </ligand>
</feature>
<dbReference type="EC" id="4.1.1.20" evidence="5 6"/>
<keyword evidence="5 8" id="KW-0457">Lysine biosynthesis</keyword>
<dbReference type="HAMAP" id="MF_02120">
    <property type="entry name" value="LysA"/>
    <property type="match status" value="1"/>
</dbReference>
<dbReference type="Pfam" id="PF02784">
    <property type="entry name" value="Orn_Arg_deC_N"/>
    <property type="match status" value="1"/>
</dbReference>
<feature type="binding site" evidence="5">
    <location>
        <position position="331"/>
    </location>
    <ligand>
        <name>substrate</name>
    </ligand>
</feature>
<feature type="binding site" evidence="5">
    <location>
        <begin position="287"/>
        <end position="290"/>
    </location>
    <ligand>
        <name>pyridoxal 5'-phosphate</name>
        <dbReference type="ChEBI" id="CHEBI:597326"/>
    </ligand>
</feature>
<dbReference type="SUPFAM" id="SSF51419">
    <property type="entry name" value="PLP-binding barrel"/>
    <property type="match status" value="1"/>
</dbReference>
<dbReference type="InterPro" id="IPR009006">
    <property type="entry name" value="Ala_racemase/Decarboxylase_C"/>
</dbReference>
<feature type="domain" description="Orn/DAP/Arg decarboxylase 2 C-terminal" evidence="9">
    <location>
        <begin position="35"/>
        <end position="385"/>
    </location>
</feature>
<evidence type="ECO:0000256" key="4">
    <source>
        <dbReference type="ARBA" id="ARBA00023239"/>
    </source>
</evidence>
<evidence type="ECO:0000256" key="8">
    <source>
        <dbReference type="RuleBase" id="RU003738"/>
    </source>
</evidence>
<evidence type="ECO:0000256" key="7">
    <source>
        <dbReference type="PIRSR" id="PIRSR600183-50"/>
    </source>
</evidence>
<keyword evidence="5" id="KW-0028">Amino-acid biosynthesis</keyword>
<dbReference type="Proteomes" id="UP000430692">
    <property type="component" value="Unassembled WGS sequence"/>
</dbReference>
<dbReference type="InterPro" id="IPR022657">
    <property type="entry name" value="De-COase2_CS"/>
</dbReference>
<dbReference type="EMBL" id="WUUL01000001">
    <property type="protein sequence ID" value="MXQ52191.1"/>
    <property type="molecule type" value="Genomic_DNA"/>
</dbReference>
<proteinExistence type="inferred from homology"/>
<dbReference type="PROSITE" id="PS00879">
    <property type="entry name" value="ODR_DC_2_2"/>
    <property type="match status" value="1"/>
</dbReference>
<dbReference type="PRINTS" id="PR01181">
    <property type="entry name" value="DAPDCRBXLASE"/>
</dbReference>
<dbReference type="Gene3D" id="2.40.37.10">
    <property type="entry name" value="Lyase, Ornithine Decarboxylase, Chain A, domain 1"/>
    <property type="match status" value="1"/>
</dbReference>
<comment type="cofactor">
    <cofactor evidence="1 5 7 8">
        <name>pyridoxal 5'-phosphate</name>
        <dbReference type="ChEBI" id="CHEBI:597326"/>
    </cofactor>
</comment>
<dbReference type="FunFam" id="3.20.20.10:FF:000003">
    <property type="entry name" value="Diaminopimelate decarboxylase"/>
    <property type="match status" value="1"/>
</dbReference>
<organism evidence="11 12">
    <name type="scientific">Shimazuella alba</name>
    <dbReference type="NCBI Taxonomy" id="2690964"/>
    <lineage>
        <taxon>Bacteria</taxon>
        <taxon>Bacillati</taxon>
        <taxon>Bacillota</taxon>
        <taxon>Bacilli</taxon>
        <taxon>Bacillales</taxon>
        <taxon>Thermoactinomycetaceae</taxon>
        <taxon>Shimazuella</taxon>
    </lineage>
</organism>
<evidence type="ECO:0000313" key="12">
    <source>
        <dbReference type="Proteomes" id="UP000430692"/>
    </source>
</evidence>
<comment type="similarity">
    <text evidence="5">Belongs to the Orn/Lys/Arg decarboxylase class-II family. LysA subfamily.</text>
</comment>
<evidence type="ECO:0000256" key="1">
    <source>
        <dbReference type="ARBA" id="ARBA00001933"/>
    </source>
</evidence>
<dbReference type="InterPro" id="IPR029066">
    <property type="entry name" value="PLP-binding_barrel"/>
</dbReference>
<dbReference type="Pfam" id="PF00278">
    <property type="entry name" value="Orn_DAP_Arg_deC"/>
    <property type="match status" value="1"/>
</dbReference>
<feature type="binding site" evidence="5">
    <location>
        <position position="248"/>
    </location>
    <ligand>
        <name>pyridoxal 5'-phosphate</name>
        <dbReference type="ChEBI" id="CHEBI:597326"/>
    </ligand>
</feature>
<keyword evidence="3 5" id="KW-0663">Pyridoxal phosphate</keyword>
<dbReference type="InterPro" id="IPR022644">
    <property type="entry name" value="De-COase2_N"/>
</dbReference>
<dbReference type="UniPathway" id="UPA00034">
    <property type="reaction ID" value="UER00027"/>
</dbReference>
<keyword evidence="12" id="KW-1185">Reference proteome</keyword>
<keyword evidence="4 5" id="KW-0456">Lyase</keyword>
<comment type="catalytic activity">
    <reaction evidence="5 8">
        <text>meso-2,6-diaminopimelate + H(+) = L-lysine + CO2</text>
        <dbReference type="Rhea" id="RHEA:15101"/>
        <dbReference type="ChEBI" id="CHEBI:15378"/>
        <dbReference type="ChEBI" id="CHEBI:16526"/>
        <dbReference type="ChEBI" id="CHEBI:32551"/>
        <dbReference type="ChEBI" id="CHEBI:57791"/>
        <dbReference type="EC" id="4.1.1.20"/>
    </reaction>
</comment>
<keyword evidence="2 5" id="KW-0210">Decarboxylase</keyword>
<feature type="binding site" evidence="5">
    <location>
        <position position="387"/>
    </location>
    <ligand>
        <name>pyridoxal 5'-phosphate</name>
        <dbReference type="ChEBI" id="CHEBI:597326"/>
    </ligand>
</feature>
<evidence type="ECO:0000313" key="11">
    <source>
        <dbReference type="EMBL" id="MXQ52191.1"/>
    </source>
</evidence>
<feature type="modified residue" description="N6-(pyridoxal phosphate)lysine" evidence="5 7">
    <location>
        <position position="66"/>
    </location>
</feature>
<accession>A0A6I4VP56</accession>
<evidence type="ECO:0000256" key="5">
    <source>
        <dbReference type="HAMAP-Rule" id="MF_02120"/>
    </source>
</evidence>
<comment type="pathway">
    <text evidence="5 8">Amino-acid biosynthesis; L-lysine biosynthesis via DAP pathway; L-lysine from DL-2,6-diaminopimelate: step 1/1.</text>
</comment>
<evidence type="ECO:0000259" key="10">
    <source>
        <dbReference type="Pfam" id="PF02784"/>
    </source>
</evidence>
<sequence length="441" mass="48753">MFLHGTSKINNHGHLEIGGCDTTQLIQQFGSPLYVMDEANIRKQMRRLKHACEQSSVPFRVAYASKAFNTVAMCRIVEEEGFLLDVVSGGELYTAMKADFPADRVYFHGNNKSIDELNEAISHGVCYIVVDNFIELTMLEDIAKQRGKIVPILFRITPGVEAHTHNFVQTGQEDSKFGFDLSSGQADQAVQYVLGSSHLVLKGFHSHIGSQIFDANAFAVAINRLVELIGRCHVNFGFFPTVLNIGGGFGIRYTSKDTPQPIETIVKGISEIIEKSFPDQCPEIWLEPGRWIIGESGTTLYTIGTMKEIPNIRKYIAVDGGLADNPRTALYDAKYEALLANRANEEAGELVSIAGKCCESGDMLIWDVHLPPVKSGDLLAVSCTGAYNYSMASNYNRLPRPAVVLVNEGEADVIVERETYQDITKKDKVPSRLLKQCANHI</sequence>
<dbReference type="CDD" id="cd06828">
    <property type="entry name" value="PLPDE_III_DapDC"/>
    <property type="match status" value="1"/>
</dbReference>
<name>A0A6I4VP56_9BACL</name>
<feature type="domain" description="Orn/DAP/Arg decarboxylase 2 N-terminal" evidence="10">
    <location>
        <begin position="39"/>
        <end position="293"/>
    </location>
</feature>
<feature type="binding site" evidence="5">
    <location>
        <position position="359"/>
    </location>
    <ligand>
        <name>substrate</name>
    </ligand>
</feature>
<dbReference type="PANTHER" id="PTHR43727:SF2">
    <property type="entry name" value="GROUP IV DECARBOXYLASE"/>
    <property type="match status" value="1"/>
</dbReference>